<dbReference type="KEGG" id="pchm:VFPPC_17917"/>
<dbReference type="GeneID" id="33936812"/>
<evidence type="ECO:0000313" key="2">
    <source>
        <dbReference type="EMBL" id="OWT42890.1"/>
    </source>
</evidence>
<gene>
    <name evidence="2" type="ORF">VFPPC_17917</name>
</gene>
<evidence type="ECO:0000313" key="3">
    <source>
        <dbReference type="Proteomes" id="UP000078397"/>
    </source>
</evidence>
<sequence length="59" mass="6708">MAMARALEPMPIACKPTHILHFHRIASYLCVWMGAMGRSVSFFVYSVQYRSISTSYVGH</sequence>
<dbReference type="EMBL" id="LSBJ02000005">
    <property type="protein sequence ID" value="OWT42890.1"/>
    <property type="molecule type" value="Genomic_DNA"/>
</dbReference>
<dbReference type="Proteomes" id="UP000078397">
    <property type="component" value="Unassembled WGS sequence"/>
</dbReference>
<keyword evidence="1" id="KW-0812">Transmembrane</keyword>
<comment type="caution">
    <text evidence="2">The sequence shown here is derived from an EMBL/GenBank/DDBJ whole genome shotgun (WGS) entry which is preliminary data.</text>
</comment>
<dbReference type="AlphaFoldDB" id="A0A219AQ15"/>
<evidence type="ECO:0000256" key="1">
    <source>
        <dbReference type="SAM" id="Phobius"/>
    </source>
</evidence>
<accession>A0A219AQ15</accession>
<keyword evidence="1" id="KW-1133">Transmembrane helix</keyword>
<protein>
    <submittedName>
        <fullName evidence="2">Uncharacterized protein</fullName>
    </submittedName>
</protein>
<reference evidence="2 3" key="1">
    <citation type="journal article" date="2016" name="PLoS Pathog.">
        <title>Biosynthesis of antibiotic leucinostatins in bio-control fungus Purpureocillium lilacinum and their inhibition on phytophthora revealed by genome mining.</title>
        <authorList>
            <person name="Wang G."/>
            <person name="Liu Z."/>
            <person name="Lin R."/>
            <person name="Li E."/>
            <person name="Mao Z."/>
            <person name="Ling J."/>
            <person name="Yang Y."/>
            <person name="Yin W.B."/>
            <person name="Xie B."/>
        </authorList>
    </citation>
    <scope>NUCLEOTIDE SEQUENCE [LARGE SCALE GENOMIC DNA]</scope>
    <source>
        <strain evidence="2">170</strain>
    </source>
</reference>
<feature type="transmembrane region" description="Helical" evidence="1">
    <location>
        <begin position="25"/>
        <end position="45"/>
    </location>
</feature>
<keyword evidence="1" id="KW-0472">Membrane</keyword>
<dbReference type="RefSeq" id="XP_022285357.1">
    <property type="nucleotide sequence ID" value="XM_022429589.1"/>
</dbReference>
<keyword evidence="3" id="KW-1185">Reference proteome</keyword>
<proteinExistence type="predicted"/>
<name>A0A219AQ15_METCM</name>
<organism evidence="2 3">
    <name type="scientific">Pochonia chlamydosporia 170</name>
    <dbReference type="NCBI Taxonomy" id="1380566"/>
    <lineage>
        <taxon>Eukaryota</taxon>
        <taxon>Fungi</taxon>
        <taxon>Dikarya</taxon>
        <taxon>Ascomycota</taxon>
        <taxon>Pezizomycotina</taxon>
        <taxon>Sordariomycetes</taxon>
        <taxon>Hypocreomycetidae</taxon>
        <taxon>Hypocreales</taxon>
        <taxon>Clavicipitaceae</taxon>
        <taxon>Pochonia</taxon>
    </lineage>
</organism>